<dbReference type="GO" id="GO:0015031">
    <property type="term" value="P:protein transport"/>
    <property type="evidence" value="ECO:0007669"/>
    <property type="project" value="InterPro"/>
</dbReference>
<comment type="caution">
    <text evidence="1">The sequence shown here is derived from an EMBL/GenBank/DDBJ whole genome shotgun (WGS) entry which is preliminary data.</text>
</comment>
<dbReference type="RefSeq" id="WP_039143626.1">
    <property type="nucleotide sequence ID" value="NZ_JOJZ01000009.1"/>
</dbReference>
<proteinExistence type="predicted"/>
<dbReference type="EMBL" id="JOJZ01000009">
    <property type="protein sequence ID" value="KID42469.1"/>
    <property type="molecule type" value="Genomic_DNA"/>
</dbReference>
<dbReference type="GeneID" id="74913084"/>
<keyword evidence="2" id="KW-1185">Reference proteome</keyword>
<reference evidence="1 2" key="1">
    <citation type="submission" date="2014-06" db="EMBL/GenBank/DDBJ databases">
        <title>Functional and comparative genomic analyses of the Drosophila gut microbiota identify candidate symbiosis factors.</title>
        <authorList>
            <person name="Newell P.D."/>
            <person name="Chaston J.M."/>
            <person name="Douglas A.E."/>
        </authorList>
    </citation>
    <scope>NUCLEOTIDE SEQUENCE [LARGE SCALE GENOMIC DNA]</scope>
    <source>
        <strain evidence="1 2">DmCS_002</strain>
    </source>
</reference>
<dbReference type="NCBIfam" id="TIGR03713">
    <property type="entry name" value="acc_sec_asp1"/>
    <property type="match status" value="1"/>
</dbReference>
<dbReference type="AlphaFoldDB" id="A0A0C1M7M5"/>
<sequence length="533" mass="61705">MVYFIPNWRPYTLQLGYNIIISQLAIFQDNNEDCTLVTNSFLPMLTYQLNEFGLLSTPYWQALDEIQDVHIKIGKPLAIEDLPLSSDLERVYSPRGVQFLKDDQLYAKANYFAGKVLSTIEYYQDDQLTAIDYFDSRGFLSRRGTYDNGVPYQTQLYNPLSEVVLTINHTQNDQVQIAEPFQKRFTHSHYSKLTDLISEVSQNHFNQVKADPDIKILNNPTEDSLALTHELQRKCQVCSFLTDANLIKRPFLAQLSAKNSVILVPNQLFAAKIKRIWHEKAHPLNVKIVSPYAAHLNLGISNSMEQQVIFWKVNQMPERTIRRLTQKLLQVVIKGKDKALAFGANHEDIHEILKQEVITGIETHFDVSLSSTDFKWVHKYLRLKKGHQLTPKLRKRAKEKEQQTNWDQLVDASETLDRIKIYSNNEPSFYQQSIHEARVLVDLNRLPSPYLQVSAISAGIPQINVVKTNYVDYDKNGIIIKNDLHLIKAVNYFLDHLDHWNQSLVADISKIEMFSSEKIVTEINSIFKEMRRN</sequence>
<name>A0A0C1M7M5_9LACO</name>
<gene>
    <name evidence="1" type="ORF">LfDm3_0398</name>
</gene>
<dbReference type="Proteomes" id="UP000031397">
    <property type="component" value="Unassembled WGS sequence"/>
</dbReference>
<dbReference type="Pfam" id="PF16993">
    <property type="entry name" value="Asp1"/>
    <property type="match status" value="1"/>
</dbReference>
<dbReference type="PATRIC" id="fig|1614.7.peg.388"/>
<protein>
    <submittedName>
        <fullName evidence="1">Accessory secretory protein Asp1</fullName>
    </submittedName>
</protein>
<evidence type="ECO:0000313" key="1">
    <source>
        <dbReference type="EMBL" id="KID42469.1"/>
    </source>
</evidence>
<organism evidence="1 2">
    <name type="scientific">Fructilactobacillus fructivorans</name>
    <dbReference type="NCBI Taxonomy" id="1614"/>
    <lineage>
        <taxon>Bacteria</taxon>
        <taxon>Bacillati</taxon>
        <taxon>Bacillota</taxon>
        <taxon>Bacilli</taxon>
        <taxon>Lactobacillales</taxon>
        <taxon>Lactobacillaceae</taxon>
        <taxon>Fructilactobacillus</taxon>
    </lineage>
</organism>
<evidence type="ECO:0000313" key="2">
    <source>
        <dbReference type="Proteomes" id="UP000031397"/>
    </source>
</evidence>
<accession>A0A0C1M7M5</accession>
<dbReference type="OrthoDB" id="9767875at2"/>
<dbReference type="InterPro" id="IPR022372">
    <property type="entry name" value="Accessory_SS_Asp1"/>
</dbReference>